<evidence type="ECO:0000313" key="2">
    <source>
        <dbReference type="Proteomes" id="UP000002009"/>
    </source>
</evidence>
<keyword evidence="2" id="KW-1185">Reference proteome</keyword>
<accession>C1EDL2</accession>
<dbReference type="GeneID" id="8247548"/>
<dbReference type="InterPro" id="IPR018971">
    <property type="entry name" value="DUF1997"/>
</dbReference>
<dbReference type="OrthoDB" id="426136at2759"/>
<gene>
    <name evidence="1" type="ORF">MICPUN_62309</name>
</gene>
<organism evidence="1 2">
    <name type="scientific">Micromonas commoda (strain RCC299 / NOUM17 / CCMP2709)</name>
    <name type="common">Picoplanktonic green alga</name>
    <dbReference type="NCBI Taxonomy" id="296587"/>
    <lineage>
        <taxon>Eukaryota</taxon>
        <taxon>Viridiplantae</taxon>
        <taxon>Chlorophyta</taxon>
        <taxon>Mamiellophyceae</taxon>
        <taxon>Mamiellales</taxon>
        <taxon>Mamiellaceae</taxon>
        <taxon>Micromonas</taxon>
    </lineage>
</organism>
<dbReference type="AlphaFoldDB" id="C1EDL2"/>
<protein>
    <submittedName>
        <fullName evidence="1">Uncharacterized protein</fullName>
    </submittedName>
</protein>
<dbReference type="InParanoid" id="C1EDL2"/>
<dbReference type="STRING" id="296587.C1EDL2"/>
<reference evidence="1 2" key="1">
    <citation type="journal article" date="2009" name="Science">
        <title>Green evolution and dynamic adaptations revealed by genomes of the marine picoeukaryotes Micromonas.</title>
        <authorList>
            <person name="Worden A.Z."/>
            <person name="Lee J.H."/>
            <person name="Mock T."/>
            <person name="Rouze P."/>
            <person name="Simmons M.P."/>
            <person name="Aerts A.L."/>
            <person name="Allen A.E."/>
            <person name="Cuvelier M.L."/>
            <person name="Derelle E."/>
            <person name="Everett M.V."/>
            <person name="Foulon E."/>
            <person name="Grimwood J."/>
            <person name="Gundlach H."/>
            <person name="Henrissat B."/>
            <person name="Napoli C."/>
            <person name="McDonald S.M."/>
            <person name="Parker M.S."/>
            <person name="Rombauts S."/>
            <person name="Salamov A."/>
            <person name="Von Dassow P."/>
            <person name="Badger J.H."/>
            <person name="Coutinho P.M."/>
            <person name="Demir E."/>
            <person name="Dubchak I."/>
            <person name="Gentemann C."/>
            <person name="Eikrem W."/>
            <person name="Gready J.E."/>
            <person name="John U."/>
            <person name="Lanier W."/>
            <person name="Lindquist E.A."/>
            <person name="Lucas S."/>
            <person name="Mayer K.F."/>
            <person name="Moreau H."/>
            <person name="Not F."/>
            <person name="Otillar R."/>
            <person name="Panaud O."/>
            <person name="Pangilinan J."/>
            <person name="Paulsen I."/>
            <person name="Piegu B."/>
            <person name="Poliakov A."/>
            <person name="Robbens S."/>
            <person name="Schmutz J."/>
            <person name="Toulza E."/>
            <person name="Wyss T."/>
            <person name="Zelensky A."/>
            <person name="Zhou K."/>
            <person name="Armbrust E.V."/>
            <person name="Bhattacharya D."/>
            <person name="Goodenough U.W."/>
            <person name="Van de Peer Y."/>
            <person name="Grigoriev I.V."/>
        </authorList>
    </citation>
    <scope>NUCLEOTIDE SEQUENCE [LARGE SCALE GENOMIC DNA]</scope>
    <source>
        <strain evidence="2">RCC299 / NOUM17</strain>
    </source>
</reference>
<dbReference type="EMBL" id="CP001330">
    <property type="protein sequence ID" value="ACO66076.1"/>
    <property type="molecule type" value="Genomic_DNA"/>
</dbReference>
<dbReference type="OMA" id="CECVEIV"/>
<name>C1EDL2_MICCC</name>
<sequence length="303" mass="32329">MAATATASLARGTFPAARHPRRVYPRGVAALAARFQESRRVAAAVRAARDSQPVDDDDDESARRAEMTYADLPSVPGGSVLDCSRAYTVDIPRAIVADALPNRGVLQYVRLPAEEYNVLDSSAVTRIDVGTFRVNAGAQKILMWEIEPVGTLRIVPTDDGCEQILLGAVMNDVKARRTGKESVVIKAMNASLKDLTMRNAVSAVKSGSEGGTAIRCQIDVAGTFTEGPFAAAGSQRLCAMLDWCLRSVLPWFLEQLAADYADWASGKTRGKRAVNVTQVAGEILAGGKGKLPPGVAESAVERR</sequence>
<dbReference type="PANTHER" id="PTHR34131">
    <property type="entry name" value="(RAP ANNOTATION RELEASE2) GALACTOSE-BINDING LIKE DOMAIN CONTAINING PROTEIN"/>
    <property type="match status" value="1"/>
</dbReference>
<dbReference type="KEGG" id="mis:MICPUN_62309"/>
<proteinExistence type="predicted"/>
<dbReference type="PANTHER" id="PTHR34131:SF3">
    <property type="entry name" value="(RAP ANNOTATION RELEASE2) GALACTOSE-BINDING LIKE DOMAIN CONTAINING PROTEIN"/>
    <property type="match status" value="1"/>
</dbReference>
<dbReference type="Proteomes" id="UP000002009">
    <property type="component" value="Chromosome 11"/>
</dbReference>
<dbReference type="RefSeq" id="XP_002504818.1">
    <property type="nucleotide sequence ID" value="XM_002504772.1"/>
</dbReference>
<evidence type="ECO:0000313" key="1">
    <source>
        <dbReference type="EMBL" id="ACO66076.1"/>
    </source>
</evidence>
<dbReference type="Pfam" id="PF09366">
    <property type="entry name" value="DUF1997"/>
    <property type="match status" value="1"/>
</dbReference>